<keyword evidence="1" id="KW-0472">Membrane</keyword>
<comment type="caution">
    <text evidence="2">The sequence shown here is derived from an EMBL/GenBank/DDBJ whole genome shotgun (WGS) entry which is preliminary data.</text>
</comment>
<evidence type="ECO:0000256" key="1">
    <source>
        <dbReference type="SAM" id="Phobius"/>
    </source>
</evidence>
<accession>A0AAW6SQF9</accession>
<reference evidence="2" key="1">
    <citation type="submission" date="2023-03" db="EMBL/GenBank/DDBJ databases">
        <title>Bacterial isolates from washroom surfaces on a university campus.</title>
        <authorList>
            <person name="Holman D.B."/>
            <person name="Gzyl K.E."/>
            <person name="Taheri A.E."/>
        </authorList>
    </citation>
    <scope>NUCLEOTIDE SEQUENCE</scope>
    <source>
        <strain evidence="2">RD03</strain>
    </source>
</reference>
<dbReference type="RefSeq" id="WP_280615413.1">
    <property type="nucleotide sequence ID" value="NZ_JAROYP010000001.1"/>
</dbReference>
<name>A0AAW6SQF9_9BACI</name>
<gene>
    <name evidence="2" type="ORF">P5X88_00930</name>
</gene>
<dbReference type="AlphaFoldDB" id="A0AAW6SQF9"/>
<proteinExistence type="predicted"/>
<evidence type="ECO:0000313" key="2">
    <source>
        <dbReference type="EMBL" id="MDH5159482.1"/>
    </source>
</evidence>
<keyword evidence="1" id="KW-1133">Transmembrane helix</keyword>
<evidence type="ECO:0000313" key="3">
    <source>
        <dbReference type="Proteomes" id="UP001159179"/>
    </source>
</evidence>
<protein>
    <submittedName>
        <fullName evidence="2">Uncharacterized protein</fullName>
    </submittedName>
</protein>
<dbReference type="Proteomes" id="UP001159179">
    <property type="component" value="Unassembled WGS sequence"/>
</dbReference>
<organism evidence="2 3">
    <name type="scientific">Heyndrickxia oleronia</name>
    <dbReference type="NCBI Taxonomy" id="38875"/>
    <lineage>
        <taxon>Bacteria</taxon>
        <taxon>Bacillati</taxon>
        <taxon>Bacillota</taxon>
        <taxon>Bacilli</taxon>
        <taxon>Bacillales</taxon>
        <taxon>Bacillaceae</taxon>
        <taxon>Heyndrickxia</taxon>
    </lineage>
</organism>
<keyword evidence="1" id="KW-0812">Transmembrane</keyword>
<sequence>MKRYLYSSIVAALVVICIGTYYIYSNVSADSLPTINIQKISGDEKEIKSMIITGDYAGNTDSMRFNLTVNGVDFKKNNSFLEDNFQQSHKIYQLRKKYRNFMRGKLNEASFYEDKNFLIYSNIFNENYSNIEDDIKIKTSVLKKKDNKKTSFTISIPNEKQYGSFYVQDVQLVKNNQLKLIANNIQNVYSNTPNNEIHVYTIDLEKQKLLSDDVLTSDPVGDTYNQYNSYSYSDRTIPNKYFLFTNDQLKMVDKNDGSYEEKLVKSQFIAYNLEKNKKEVIDLPEKLKNANIEAYKDKEIYLTIRDKKGVKLYTYNLENKKIENECTLQLPSNGQDWNEGVTVTFAQNKVFLLDSYVNEKTESQLFVNDISTGKSLYQGKINNKGIDKEYFIRFDEIQVKR</sequence>
<feature type="transmembrane region" description="Helical" evidence="1">
    <location>
        <begin position="5"/>
        <end position="24"/>
    </location>
</feature>
<dbReference type="EMBL" id="JAROYP010000001">
    <property type="protein sequence ID" value="MDH5159482.1"/>
    <property type="molecule type" value="Genomic_DNA"/>
</dbReference>